<accession>A0A9X3BI86</accession>
<evidence type="ECO:0000313" key="4">
    <source>
        <dbReference type="Proteomes" id="UP001140272"/>
    </source>
</evidence>
<evidence type="ECO:0000256" key="1">
    <source>
        <dbReference type="SAM" id="MobiDB-lite"/>
    </source>
</evidence>
<name>A0A9X3BI86_9MYCO</name>
<evidence type="ECO:0000313" key="3">
    <source>
        <dbReference type="EMBL" id="MCV7072338.1"/>
    </source>
</evidence>
<gene>
    <name evidence="3" type="ORF">H7H73_20110</name>
</gene>
<feature type="region of interest" description="Disordered" evidence="1">
    <location>
        <begin position="1"/>
        <end position="20"/>
    </location>
</feature>
<dbReference type="EMBL" id="JACKRN010000680">
    <property type="protein sequence ID" value="MCV7072338.1"/>
    <property type="molecule type" value="Genomic_DNA"/>
</dbReference>
<feature type="domain" description="4Fe-4S Wbl-type" evidence="2">
    <location>
        <begin position="13"/>
        <end position="51"/>
    </location>
</feature>
<dbReference type="AlphaFoldDB" id="A0A9X3BI86"/>
<proteinExistence type="predicted"/>
<dbReference type="PROSITE" id="PS51674">
    <property type="entry name" value="4FE4S_WBL"/>
    <property type="match status" value="1"/>
</dbReference>
<reference evidence="3" key="2">
    <citation type="journal article" date="2022" name="BMC Genomics">
        <title>Comparative genome analysis of mycobacteria focusing on tRNA and non-coding RNA.</title>
        <authorList>
            <person name="Behra P.R.K."/>
            <person name="Pettersson B.M.F."/>
            <person name="Ramesh M."/>
            <person name="Das S."/>
            <person name="Dasgupta S."/>
            <person name="Kirsebom L.A."/>
        </authorList>
    </citation>
    <scope>NUCLEOTIDE SEQUENCE</scope>
    <source>
        <strain evidence="3">DSM 45406</strain>
    </source>
</reference>
<organism evidence="3 4">
    <name type="scientific">Mycolicibacterium rufum</name>
    <dbReference type="NCBI Taxonomy" id="318424"/>
    <lineage>
        <taxon>Bacteria</taxon>
        <taxon>Bacillati</taxon>
        <taxon>Actinomycetota</taxon>
        <taxon>Actinomycetes</taxon>
        <taxon>Mycobacteriales</taxon>
        <taxon>Mycobacteriaceae</taxon>
        <taxon>Mycolicibacterium</taxon>
    </lineage>
</organism>
<reference evidence="3" key="1">
    <citation type="submission" date="2020-07" db="EMBL/GenBank/DDBJ databases">
        <authorList>
            <person name="Pettersson B.M.F."/>
            <person name="Behra P.R.K."/>
            <person name="Ramesh M."/>
            <person name="Das S."/>
            <person name="Dasgupta S."/>
            <person name="Kirsebom L.A."/>
        </authorList>
    </citation>
    <scope>NUCLEOTIDE SEQUENCE</scope>
    <source>
        <strain evidence="3">DSM 45406</strain>
    </source>
</reference>
<dbReference type="InterPro" id="IPR034768">
    <property type="entry name" value="4FE4S_WBL"/>
</dbReference>
<comment type="caution">
    <text evidence="3">The sequence shown here is derived from an EMBL/GenBank/DDBJ whole genome shotgun (WGS) entry which is preliminary data.</text>
</comment>
<sequence length="51" mass="5827">MNATPWDETPVGECTRDPDRWTTTADDEAKAICRSCPRRWLCAKEACESPR</sequence>
<protein>
    <submittedName>
        <fullName evidence="3">Transcription factor WhiB</fullName>
    </submittedName>
</protein>
<evidence type="ECO:0000259" key="2">
    <source>
        <dbReference type="PROSITE" id="PS51674"/>
    </source>
</evidence>
<feature type="non-terminal residue" evidence="3">
    <location>
        <position position="51"/>
    </location>
</feature>
<dbReference type="Proteomes" id="UP001140272">
    <property type="component" value="Unassembled WGS sequence"/>
</dbReference>